<evidence type="ECO:0000313" key="4">
    <source>
        <dbReference type="Proteomes" id="UP000030746"/>
    </source>
</evidence>
<dbReference type="SUPFAM" id="SSF48097">
    <property type="entry name" value="Regulator of G-protein signaling, RGS"/>
    <property type="match status" value="1"/>
</dbReference>
<evidence type="ECO:0000259" key="1">
    <source>
        <dbReference type="PROSITE" id="PS50132"/>
    </source>
</evidence>
<dbReference type="Pfam" id="PF00615">
    <property type="entry name" value="RGS"/>
    <property type="match status" value="1"/>
</dbReference>
<dbReference type="GeneID" id="20242464"/>
<dbReference type="PROSITE" id="PS50132">
    <property type="entry name" value="RGS"/>
    <property type="match status" value="1"/>
</dbReference>
<dbReference type="RefSeq" id="XP_009049673.1">
    <property type="nucleotide sequence ID" value="XM_009051425.1"/>
</dbReference>
<protein>
    <recommendedName>
        <fullName evidence="5">RGS domain-containing protein</fullName>
    </recommendedName>
</protein>
<dbReference type="InterPro" id="IPR036305">
    <property type="entry name" value="RGS_sf"/>
</dbReference>
<dbReference type="PROSITE" id="PS51207">
    <property type="entry name" value="PXA"/>
    <property type="match status" value="1"/>
</dbReference>
<gene>
    <name evidence="3" type="ORF">LOTGIDRAFT_173652</name>
</gene>
<dbReference type="PANTHER" id="PTHR22775">
    <property type="entry name" value="SORTING NEXIN"/>
    <property type="match status" value="1"/>
</dbReference>
<organism evidence="3 4">
    <name type="scientific">Lottia gigantea</name>
    <name type="common">Giant owl limpet</name>
    <dbReference type="NCBI Taxonomy" id="225164"/>
    <lineage>
        <taxon>Eukaryota</taxon>
        <taxon>Metazoa</taxon>
        <taxon>Spiralia</taxon>
        <taxon>Lophotrochozoa</taxon>
        <taxon>Mollusca</taxon>
        <taxon>Gastropoda</taxon>
        <taxon>Patellogastropoda</taxon>
        <taxon>Lottioidea</taxon>
        <taxon>Lottiidae</taxon>
        <taxon>Lottia</taxon>
    </lineage>
</organism>
<dbReference type="SMART" id="SM00315">
    <property type="entry name" value="RGS"/>
    <property type="match status" value="1"/>
</dbReference>
<evidence type="ECO:0000313" key="3">
    <source>
        <dbReference type="EMBL" id="ESO99643.1"/>
    </source>
</evidence>
<proteinExistence type="predicted"/>
<dbReference type="InterPro" id="IPR016137">
    <property type="entry name" value="RGS"/>
</dbReference>
<dbReference type="HOGENOM" id="CLU_689443_0_0_1"/>
<accession>V4A6T4</accession>
<dbReference type="CTD" id="20242464"/>
<dbReference type="InterPro" id="IPR003114">
    <property type="entry name" value="Phox_assoc"/>
</dbReference>
<dbReference type="EMBL" id="KB200983">
    <property type="protein sequence ID" value="ESO99643.1"/>
    <property type="molecule type" value="Genomic_DNA"/>
</dbReference>
<name>V4A6T4_LOTGI</name>
<dbReference type="InterPro" id="IPR044926">
    <property type="entry name" value="RGS_subdomain_2"/>
</dbReference>
<dbReference type="GO" id="GO:0035091">
    <property type="term" value="F:phosphatidylinositol binding"/>
    <property type="evidence" value="ECO:0007669"/>
    <property type="project" value="TreeGrafter"/>
</dbReference>
<feature type="domain" description="RGS" evidence="1">
    <location>
        <begin position="132"/>
        <end position="268"/>
    </location>
</feature>
<evidence type="ECO:0000259" key="2">
    <source>
        <dbReference type="PROSITE" id="PS51207"/>
    </source>
</evidence>
<dbReference type="OrthoDB" id="5772781at2759"/>
<keyword evidence="4" id="KW-1185">Reference proteome</keyword>
<reference evidence="3 4" key="1">
    <citation type="journal article" date="2013" name="Nature">
        <title>Insights into bilaterian evolution from three spiralian genomes.</title>
        <authorList>
            <person name="Simakov O."/>
            <person name="Marletaz F."/>
            <person name="Cho S.J."/>
            <person name="Edsinger-Gonzales E."/>
            <person name="Havlak P."/>
            <person name="Hellsten U."/>
            <person name="Kuo D.H."/>
            <person name="Larsson T."/>
            <person name="Lv J."/>
            <person name="Arendt D."/>
            <person name="Savage R."/>
            <person name="Osoegawa K."/>
            <person name="de Jong P."/>
            <person name="Grimwood J."/>
            <person name="Chapman J.A."/>
            <person name="Shapiro H."/>
            <person name="Aerts A."/>
            <person name="Otillar R.P."/>
            <person name="Terry A.Y."/>
            <person name="Boore J.L."/>
            <person name="Grigoriev I.V."/>
            <person name="Lindberg D.R."/>
            <person name="Seaver E.C."/>
            <person name="Weisblat D.A."/>
            <person name="Putnam N.H."/>
            <person name="Rokhsar D.S."/>
        </authorList>
    </citation>
    <scope>NUCLEOTIDE SEQUENCE [LARGE SCALE GENOMIC DNA]</scope>
</reference>
<evidence type="ECO:0008006" key="5">
    <source>
        <dbReference type="Google" id="ProtNLM"/>
    </source>
</evidence>
<feature type="domain" description="PXA" evidence="2">
    <location>
        <begin position="1"/>
        <end position="39"/>
    </location>
</feature>
<dbReference type="Gene3D" id="1.10.167.10">
    <property type="entry name" value="Regulator of G-protein Signalling 4, domain 2"/>
    <property type="match status" value="1"/>
</dbReference>
<sequence>MIAKSVEVLVNGVFVPTIDLFSDPDYINQYIAWLCQIESFTKESFLSVIKSSDCMDELEAVKLKVEGDMAKWRAKDGGGHDDTLVKQNLNSLRFVKETYLSRIKRLQEGPVDNELLTEESEFLKCNNLYILDLHDVIDNNIALQTFIEFMTSKGSQQILFFYLNVEGFRTAAEQQISEALKSSSNKTLEPDLQSLRRAAMIIYDQYLSEKATMKIKLPSDLVKTTLQNIKNRVLSEDVFDNVQTRVYQLLHTQYFEEFLQSNYYVKLLAELGMLTNSISEDGDALSIDEDGGMLFIMLLILMKSDDINDPMDQSPDTMSLDSVSSTSSYGTQSGDAYIVAQISQTGFVDIFCPEERRKAHLVVCFVWMNLKRWYKCVWPGCMEVIFWYILGDMNQTEGIV</sequence>
<dbReference type="KEGG" id="lgi:LOTGIDRAFT_173652"/>
<dbReference type="STRING" id="225164.V4A6T4"/>
<dbReference type="Proteomes" id="UP000030746">
    <property type="component" value="Unassembled WGS sequence"/>
</dbReference>
<dbReference type="PANTHER" id="PTHR22775:SF3">
    <property type="entry name" value="SORTING NEXIN-13"/>
    <property type="match status" value="1"/>
</dbReference>
<dbReference type="GO" id="GO:0005769">
    <property type="term" value="C:early endosome"/>
    <property type="evidence" value="ECO:0007669"/>
    <property type="project" value="TreeGrafter"/>
</dbReference>
<dbReference type="AlphaFoldDB" id="V4A6T4"/>